<dbReference type="InterPro" id="IPR008758">
    <property type="entry name" value="Peptidase_S28"/>
</dbReference>
<dbReference type="Gene3D" id="3.40.50.1820">
    <property type="entry name" value="alpha/beta hydrolase"/>
    <property type="match status" value="1"/>
</dbReference>
<evidence type="ECO:0000256" key="10">
    <source>
        <dbReference type="ARBA" id="ARBA00023180"/>
    </source>
</evidence>
<keyword evidence="11" id="KW-0458">Lysosome</keyword>
<reference evidence="19" key="1">
    <citation type="submission" date="2022-01" db="EMBL/GenBank/DDBJ databases">
        <authorList>
            <person name="King R."/>
        </authorList>
    </citation>
    <scope>NUCLEOTIDE SEQUENCE</scope>
</reference>
<accession>A0A9N9SAD3</accession>
<evidence type="ECO:0000256" key="16">
    <source>
        <dbReference type="ARBA" id="ARBA00076475"/>
    </source>
</evidence>
<keyword evidence="4" id="KW-0121">Carboxypeptidase</keyword>
<comment type="catalytic activity">
    <reaction evidence="12">
        <text>Cleavage of a -Pro-|-Xaa bond to release a C-terminal amino acid.</text>
        <dbReference type="EC" id="3.4.16.2"/>
    </reaction>
</comment>
<comment type="similarity">
    <text evidence="2">Belongs to the peptidase S28 family.</text>
</comment>
<proteinExistence type="inferred from homology"/>
<dbReference type="PANTHER" id="PTHR11010:SF38">
    <property type="entry name" value="LYSOSOMAL PRO-X CARBOXYPEPTIDASE"/>
    <property type="match status" value="1"/>
</dbReference>
<comment type="function">
    <text evidence="13">Cleaves C-terminal amino acids linked to proline in peptides such as angiotensin II, III and des-Arg9-bradykinin. This cleavage occurs at acidic pH, but enzymatic activity is retained with some substrates at neutral pH.</text>
</comment>
<organism evidence="19 20">
    <name type="scientific">Chironomus riparius</name>
    <dbReference type="NCBI Taxonomy" id="315576"/>
    <lineage>
        <taxon>Eukaryota</taxon>
        <taxon>Metazoa</taxon>
        <taxon>Ecdysozoa</taxon>
        <taxon>Arthropoda</taxon>
        <taxon>Hexapoda</taxon>
        <taxon>Insecta</taxon>
        <taxon>Pterygota</taxon>
        <taxon>Neoptera</taxon>
        <taxon>Endopterygota</taxon>
        <taxon>Diptera</taxon>
        <taxon>Nematocera</taxon>
        <taxon>Chironomoidea</taxon>
        <taxon>Chironomidae</taxon>
        <taxon>Chironominae</taxon>
        <taxon>Chironomus</taxon>
    </lineage>
</organism>
<dbReference type="GO" id="GO:0005764">
    <property type="term" value="C:lysosome"/>
    <property type="evidence" value="ECO:0007669"/>
    <property type="project" value="UniProtKB-SubCell"/>
</dbReference>
<evidence type="ECO:0000256" key="7">
    <source>
        <dbReference type="ARBA" id="ARBA00022801"/>
    </source>
</evidence>
<dbReference type="Pfam" id="PF05577">
    <property type="entry name" value="Peptidase_S28"/>
    <property type="match status" value="1"/>
</dbReference>
<dbReference type="Proteomes" id="UP001153620">
    <property type="component" value="Chromosome 4"/>
</dbReference>
<dbReference type="Gene3D" id="1.20.120.980">
    <property type="entry name" value="Serine carboxypeptidase S28, SKS domain"/>
    <property type="match status" value="1"/>
</dbReference>
<evidence type="ECO:0000256" key="13">
    <source>
        <dbReference type="ARBA" id="ARBA00059701"/>
    </source>
</evidence>
<evidence type="ECO:0000256" key="17">
    <source>
        <dbReference type="ARBA" id="ARBA00076608"/>
    </source>
</evidence>
<name>A0A9N9SAD3_9DIPT</name>
<evidence type="ECO:0000256" key="15">
    <source>
        <dbReference type="ARBA" id="ARBA00073691"/>
    </source>
</evidence>
<evidence type="ECO:0000256" key="4">
    <source>
        <dbReference type="ARBA" id="ARBA00022645"/>
    </source>
</evidence>
<keyword evidence="7" id="KW-0378">Hydrolase</keyword>
<evidence type="ECO:0000313" key="19">
    <source>
        <dbReference type="EMBL" id="CAG9811744.1"/>
    </source>
</evidence>
<dbReference type="GO" id="GO:0004185">
    <property type="term" value="F:serine-type carboxypeptidase activity"/>
    <property type="evidence" value="ECO:0007669"/>
    <property type="project" value="UniProtKB-EC"/>
</dbReference>
<dbReference type="AlphaFoldDB" id="A0A9N9SAD3"/>
<dbReference type="InterPro" id="IPR029058">
    <property type="entry name" value="AB_hydrolase_fold"/>
</dbReference>
<evidence type="ECO:0000256" key="18">
    <source>
        <dbReference type="SAM" id="SignalP"/>
    </source>
</evidence>
<evidence type="ECO:0000313" key="20">
    <source>
        <dbReference type="Proteomes" id="UP001153620"/>
    </source>
</evidence>
<keyword evidence="5" id="KW-0645">Protease</keyword>
<keyword evidence="6 18" id="KW-0732">Signal</keyword>
<dbReference type="OrthoDB" id="2130629at2759"/>
<dbReference type="InterPro" id="IPR042269">
    <property type="entry name" value="Ser_carbopepase_S28_SKS"/>
</dbReference>
<keyword evidence="20" id="KW-1185">Reference proteome</keyword>
<evidence type="ECO:0000256" key="6">
    <source>
        <dbReference type="ARBA" id="ARBA00022729"/>
    </source>
</evidence>
<evidence type="ECO:0000256" key="11">
    <source>
        <dbReference type="ARBA" id="ARBA00023228"/>
    </source>
</evidence>
<feature type="chain" id="PRO_5040460906" description="Lysosomal Pro-X carboxypeptidase" evidence="18">
    <location>
        <begin position="20"/>
        <end position="465"/>
    </location>
</feature>
<dbReference type="SUPFAM" id="SSF53474">
    <property type="entry name" value="alpha/beta-Hydrolases"/>
    <property type="match status" value="1"/>
</dbReference>
<evidence type="ECO:0000256" key="3">
    <source>
        <dbReference type="ARBA" id="ARBA00011738"/>
    </source>
</evidence>
<dbReference type="EC" id="3.4.16.2" evidence="14"/>
<dbReference type="PANTHER" id="PTHR11010">
    <property type="entry name" value="PROTEASE S28 PRO-X CARBOXYPEPTIDASE-RELATED"/>
    <property type="match status" value="1"/>
</dbReference>
<evidence type="ECO:0000256" key="1">
    <source>
        <dbReference type="ARBA" id="ARBA00004371"/>
    </source>
</evidence>
<reference evidence="19" key="2">
    <citation type="submission" date="2022-10" db="EMBL/GenBank/DDBJ databases">
        <authorList>
            <consortium name="ENA_rothamsted_submissions"/>
            <consortium name="culmorum"/>
            <person name="King R."/>
        </authorList>
    </citation>
    <scope>NUCLEOTIDE SEQUENCE</scope>
</reference>
<evidence type="ECO:0000256" key="5">
    <source>
        <dbReference type="ARBA" id="ARBA00022670"/>
    </source>
</evidence>
<dbReference type="EMBL" id="OU895880">
    <property type="protein sequence ID" value="CAG9811744.1"/>
    <property type="molecule type" value="Genomic_DNA"/>
</dbReference>
<dbReference type="FunFam" id="1.20.120.980:FF:000002">
    <property type="entry name" value="lysosomal Pro-X carboxypeptidase"/>
    <property type="match status" value="1"/>
</dbReference>
<dbReference type="GO" id="GO:0008239">
    <property type="term" value="F:dipeptidyl-peptidase activity"/>
    <property type="evidence" value="ECO:0007669"/>
    <property type="project" value="TreeGrafter"/>
</dbReference>
<protein>
    <recommendedName>
        <fullName evidence="15">Lysosomal Pro-X carboxypeptidase</fullName>
        <ecNumber evidence="14">3.4.16.2</ecNumber>
    </recommendedName>
    <alternativeName>
        <fullName evidence="17">Proline carboxypeptidase</fullName>
    </alternativeName>
    <alternativeName>
        <fullName evidence="16">Prolylcarboxypeptidase</fullName>
    </alternativeName>
</protein>
<evidence type="ECO:0000256" key="12">
    <source>
        <dbReference type="ARBA" id="ARBA00052013"/>
    </source>
</evidence>
<dbReference type="GO" id="GO:0006508">
    <property type="term" value="P:proteolysis"/>
    <property type="evidence" value="ECO:0007669"/>
    <property type="project" value="UniProtKB-KW"/>
</dbReference>
<evidence type="ECO:0000256" key="2">
    <source>
        <dbReference type="ARBA" id="ARBA00011079"/>
    </source>
</evidence>
<keyword evidence="8" id="KW-0865">Zymogen</keyword>
<keyword evidence="9" id="KW-1015">Disulfide bond</keyword>
<comment type="subcellular location">
    <subcellularLocation>
        <location evidence="1">Lysosome</location>
    </subcellularLocation>
</comment>
<evidence type="ECO:0000256" key="8">
    <source>
        <dbReference type="ARBA" id="ARBA00023145"/>
    </source>
</evidence>
<evidence type="ECO:0000256" key="14">
    <source>
        <dbReference type="ARBA" id="ARBA00066456"/>
    </source>
</evidence>
<feature type="signal peptide" evidence="18">
    <location>
        <begin position="1"/>
        <end position="19"/>
    </location>
</feature>
<comment type="subunit">
    <text evidence="3">Homodimer.</text>
</comment>
<evidence type="ECO:0000256" key="9">
    <source>
        <dbReference type="ARBA" id="ARBA00023157"/>
    </source>
</evidence>
<gene>
    <name evidence="19" type="ORF">CHIRRI_LOCUS14551</name>
</gene>
<keyword evidence="10" id="KW-0325">Glycoprotein</keyword>
<sequence length="465" mass="53076">MKLLSFLVSILGLLAVCKATTYEYNIKTFNVLLDHFTFADNATFPIRYLMNDSYVTDKRSPIMFYTGNEGDIELFAQNTGFVWKAGIQLKAMIVFAEHRYYGKSLPFGNESYKDPQHLGYLTSEQALADFADLLEHLNPDRLRPVICFGGSYGGMLSAWMRMKYPHLVVGALASSAPVRQFTDVVPCDIFNRILTSVFRVAIENSPCVDNIKKLWPVLKNFSSTEEGRKYLSNEFKFCKPYNKTEDYDTFYAYLMDVFGNLAMANYPYEANFLAPLPAFPVRQFCGQLDKNFDKNEELLTAFNNALQVYSNYTQKTKCLDISSAYDESMGSLGWDFQACTEMVMPMCTTGSTDMFVPKKWDFAEYSTDCFKKFKVYPRERAAICQYGAFKFDMLSNVIFSNGLLDPWSGGGVLRTQSDAVTVVILPEGAHHLDLREDNKADPASIKATRTYYLKTFREWVDTYNN</sequence>